<dbReference type="OrthoDB" id="9990004at2759"/>
<feature type="domain" description="TNFR-Cys" evidence="10">
    <location>
        <begin position="78"/>
        <end position="116"/>
    </location>
</feature>
<organism evidence="11 12">
    <name type="scientific">Hypsibius exemplaris</name>
    <name type="common">Freshwater tardigrade</name>
    <dbReference type="NCBI Taxonomy" id="2072580"/>
    <lineage>
        <taxon>Eukaryota</taxon>
        <taxon>Metazoa</taxon>
        <taxon>Ecdysozoa</taxon>
        <taxon>Tardigrada</taxon>
        <taxon>Eutardigrada</taxon>
        <taxon>Parachela</taxon>
        <taxon>Hypsibioidea</taxon>
        <taxon>Hypsibiidae</taxon>
        <taxon>Hypsibius</taxon>
    </lineage>
</organism>
<feature type="disulfide bond" evidence="7">
    <location>
        <begin position="138"/>
        <end position="156"/>
    </location>
</feature>
<keyword evidence="6" id="KW-0325">Glycoprotein</keyword>
<evidence type="ECO:0000313" key="11">
    <source>
        <dbReference type="EMBL" id="OQV12799.1"/>
    </source>
</evidence>
<dbReference type="Proteomes" id="UP000192578">
    <property type="component" value="Unassembled WGS sequence"/>
</dbReference>
<feature type="disulfide bond" evidence="7">
    <location>
        <begin position="135"/>
        <end position="148"/>
    </location>
</feature>
<dbReference type="AlphaFoldDB" id="A0A1W0WC66"/>
<evidence type="ECO:0000256" key="5">
    <source>
        <dbReference type="ARBA" id="ARBA00023170"/>
    </source>
</evidence>
<dbReference type="PANTHER" id="PTHR46330:SF6">
    <property type="entry name" value="HEMATOPOIETIC DEATH RECEPTOR-RELATED"/>
    <property type="match status" value="1"/>
</dbReference>
<dbReference type="EMBL" id="MTYJ01000136">
    <property type="protein sequence ID" value="OQV12799.1"/>
    <property type="molecule type" value="Genomic_DNA"/>
</dbReference>
<dbReference type="InterPro" id="IPR001368">
    <property type="entry name" value="TNFR/NGFR_Cys_rich_reg"/>
</dbReference>
<dbReference type="PANTHER" id="PTHR46330">
    <property type="entry name" value="TUMOR NECROSIS FACTOR RECEPTOR SUPERFAMILY MEMBER 10B"/>
    <property type="match status" value="1"/>
</dbReference>
<feature type="repeat" description="TNFR-Cys" evidence="7">
    <location>
        <begin position="78"/>
        <end position="116"/>
    </location>
</feature>
<keyword evidence="5" id="KW-0675">Receptor</keyword>
<keyword evidence="4 7" id="KW-1015">Disulfide bond</keyword>
<keyword evidence="9" id="KW-0732">Signal</keyword>
<comment type="caution">
    <text evidence="7">Lacks conserved residue(s) required for the propagation of feature annotation.</text>
</comment>
<feature type="compositionally biased region" description="Basic and acidic residues" evidence="8">
    <location>
        <begin position="172"/>
        <end position="189"/>
    </location>
</feature>
<evidence type="ECO:0000256" key="1">
    <source>
        <dbReference type="ARBA" id="ARBA00004370"/>
    </source>
</evidence>
<feature type="repeat" description="TNFR-Cys" evidence="7">
    <location>
        <begin position="39"/>
        <end position="77"/>
    </location>
</feature>
<dbReference type="PROSITE" id="PS50050">
    <property type="entry name" value="TNFR_NGFR_2"/>
    <property type="match status" value="3"/>
</dbReference>
<feature type="repeat" description="TNFR-Cys" evidence="7">
    <location>
        <begin position="118"/>
        <end position="156"/>
    </location>
</feature>
<feature type="domain" description="TNFR-Cys" evidence="10">
    <location>
        <begin position="39"/>
        <end position="77"/>
    </location>
</feature>
<dbReference type="SUPFAM" id="SSF57586">
    <property type="entry name" value="TNF receptor-like"/>
    <property type="match status" value="2"/>
</dbReference>
<proteinExistence type="predicted"/>
<name>A0A1W0WC66_HYPEX</name>
<feature type="signal peptide" evidence="9">
    <location>
        <begin position="1"/>
        <end position="24"/>
    </location>
</feature>
<comment type="caution">
    <text evidence="11">The sequence shown here is derived from an EMBL/GenBank/DDBJ whole genome shotgun (WGS) entry which is preliminary data.</text>
</comment>
<accession>A0A1W0WC66</accession>
<feature type="compositionally biased region" description="Polar residues" evidence="8">
    <location>
        <begin position="190"/>
        <end position="203"/>
    </location>
</feature>
<feature type="chain" id="PRO_5012009098" description="TNFR-Cys domain-containing protein" evidence="9">
    <location>
        <begin position="25"/>
        <end position="353"/>
    </location>
</feature>
<keyword evidence="3" id="KW-0472">Membrane</keyword>
<reference evidence="12" key="1">
    <citation type="submission" date="2017-01" db="EMBL/GenBank/DDBJ databases">
        <title>Comparative genomics of anhydrobiosis in the tardigrade Hypsibius dujardini.</title>
        <authorList>
            <person name="Yoshida Y."/>
            <person name="Koutsovoulos G."/>
            <person name="Laetsch D."/>
            <person name="Stevens L."/>
            <person name="Kumar S."/>
            <person name="Horikawa D."/>
            <person name="Ishino K."/>
            <person name="Komine S."/>
            <person name="Tomita M."/>
            <person name="Blaxter M."/>
            <person name="Arakawa K."/>
        </authorList>
    </citation>
    <scope>NUCLEOTIDE SEQUENCE [LARGE SCALE GENOMIC DNA]</scope>
    <source>
        <strain evidence="12">Z151</strain>
    </source>
</reference>
<dbReference type="Gene3D" id="2.10.50.10">
    <property type="entry name" value="Tumor Necrosis Factor Receptor, subunit A, domain 2"/>
    <property type="match status" value="2"/>
</dbReference>
<evidence type="ECO:0000256" key="4">
    <source>
        <dbReference type="ARBA" id="ARBA00023157"/>
    </source>
</evidence>
<sequence>MEGPKGLQLVVFVGVCLTVAGISGAPVDLPVQVKGRTALCPSDQFWSNGTCNQCSVCPTDSLMETYKQCTETEDTTCHCTSGSYLESLDNQCRKCLDCPIGQNVTSACSATMDTQCSACPEGTFHNITARRCQTCKQCAAGEFVLKTCTPIFETLCMAQFTFHQTTSKMGRRRADPPHRQAPQPRRDLHQSSVSRPENSSAIDSSWHKESNSDPLVYGGLALIIFVVAVYTIRQIYKSQDFSWSCPDCLGCSDTVKESSPVKATPTVPAPQHPQQQPLIYRNSLLTVGGPGPNLNLLPPPAWMNCGGYAMQPLIAGQPPVPLLGTVEQQPQGGRSRLCSTSSAYRGSQAHAVV</sequence>
<protein>
    <recommendedName>
        <fullName evidence="10">TNFR-Cys domain-containing protein</fullName>
    </recommendedName>
</protein>
<feature type="region of interest" description="Disordered" evidence="8">
    <location>
        <begin position="167"/>
        <end position="211"/>
    </location>
</feature>
<keyword evidence="12" id="KW-1185">Reference proteome</keyword>
<comment type="subcellular location">
    <subcellularLocation>
        <location evidence="1">Membrane</location>
    </subcellularLocation>
</comment>
<dbReference type="GO" id="GO:0016020">
    <property type="term" value="C:membrane"/>
    <property type="evidence" value="ECO:0007669"/>
    <property type="project" value="UniProtKB-SubCell"/>
</dbReference>
<evidence type="ECO:0000256" key="3">
    <source>
        <dbReference type="ARBA" id="ARBA00023136"/>
    </source>
</evidence>
<evidence type="ECO:0000259" key="10">
    <source>
        <dbReference type="PROSITE" id="PS50050"/>
    </source>
</evidence>
<feature type="domain" description="TNFR-Cys" evidence="10">
    <location>
        <begin position="118"/>
        <end position="156"/>
    </location>
</feature>
<evidence type="ECO:0000256" key="6">
    <source>
        <dbReference type="ARBA" id="ARBA00023180"/>
    </source>
</evidence>
<evidence type="ECO:0000256" key="2">
    <source>
        <dbReference type="ARBA" id="ARBA00022737"/>
    </source>
</evidence>
<dbReference type="Pfam" id="PF00020">
    <property type="entry name" value="TNFR_c6"/>
    <property type="match status" value="2"/>
</dbReference>
<evidence type="ECO:0000256" key="7">
    <source>
        <dbReference type="PROSITE-ProRule" id="PRU00206"/>
    </source>
</evidence>
<keyword evidence="2" id="KW-0677">Repeat</keyword>
<feature type="disulfide bond" evidence="7">
    <location>
        <begin position="95"/>
        <end position="108"/>
    </location>
</feature>
<feature type="disulfide bond" evidence="7">
    <location>
        <begin position="98"/>
        <end position="116"/>
    </location>
</feature>
<dbReference type="PROSITE" id="PS00652">
    <property type="entry name" value="TNFR_NGFR_1"/>
    <property type="match status" value="2"/>
</dbReference>
<dbReference type="SMART" id="SM00208">
    <property type="entry name" value="TNFR"/>
    <property type="match status" value="3"/>
</dbReference>
<evidence type="ECO:0000256" key="8">
    <source>
        <dbReference type="SAM" id="MobiDB-lite"/>
    </source>
</evidence>
<gene>
    <name evidence="11" type="ORF">BV898_12928</name>
</gene>
<dbReference type="InterPro" id="IPR052491">
    <property type="entry name" value="TNFRSF10"/>
</dbReference>
<evidence type="ECO:0000313" key="12">
    <source>
        <dbReference type="Proteomes" id="UP000192578"/>
    </source>
</evidence>
<evidence type="ECO:0000256" key="9">
    <source>
        <dbReference type="SAM" id="SignalP"/>
    </source>
</evidence>